<feature type="transmembrane region" description="Helical" evidence="8">
    <location>
        <begin position="474"/>
        <end position="498"/>
    </location>
</feature>
<protein>
    <recommendedName>
        <fullName evidence="13">Hydrogenase-4 component B</fullName>
    </recommendedName>
</protein>
<feature type="transmembrane region" description="Helical" evidence="8">
    <location>
        <begin position="77"/>
        <end position="98"/>
    </location>
</feature>
<dbReference type="PANTHER" id="PTHR42682">
    <property type="entry name" value="HYDROGENASE-4 COMPONENT F"/>
    <property type="match status" value="1"/>
</dbReference>
<feature type="domain" description="NADH-Ubiquinone oxidoreductase (complex I) chain 5 N-terminal" evidence="10">
    <location>
        <begin position="68"/>
        <end position="113"/>
    </location>
</feature>
<feature type="transmembrane region" description="Helical" evidence="8">
    <location>
        <begin position="210"/>
        <end position="235"/>
    </location>
</feature>
<feature type="transmembrane region" description="Helical" evidence="8">
    <location>
        <begin position="312"/>
        <end position="330"/>
    </location>
</feature>
<dbReference type="PRINTS" id="PR01434">
    <property type="entry name" value="NADHDHGNASE5"/>
</dbReference>
<sequence>MQYIYISFLSLFLGAALTSFIKNKNFSGFLTVLFTAISSIFLFYISINTIAGNKIIEDEVFSLKPLLNSSCVVSIDYLSALFLMIISLVSLCVSLFSWKYLNVYKTRSSARFYPFLMLLFISSVGVVCVKDILFFIIFWEFMTVSSWFLVVFEREEKSAIKGGLQYFIATHVATAFLILASVILYSYSNDFSFTEINKSLALIINYQPGIAHFILFCFFIAFVTKAGVLPFGFWLPNAYPQPPSSASSFFGGVMSKLAVYALVRFFCSVLPLSFHTQVWGFVIAVFGVFSIFIGTIAALTQDEAKRLMSFHAIGQVGYMLLGIGVGLYFIKINPFLGAVALVGGLLHVFNNSIYKSLLFLNAGSIFYKTATTDLNKVSGLIKVMPVTAITALVGSLSIAGVPPFNGFISKLLIFESSIWSAKQSEVFLLIKGAFIVFGIISIFISAVTLASFLKFVNSAFMGKLQGAVDEKRNIPLLMTLPQLILAIICVLTGLFPIIPLKLIYAGTVSLFNDLPDFSLIFGDTFAGVSISFLKNYSQGAWFPVFVIIPLIILCLLIFSFEKYAQAPKREVKTWYGGKEHVPEEVAYRGHSFYQPFKNLVSFRIGKVQFKGFYPVTTPSIKISVSEKFLKILQPDEWLYYPLANKCVKLFEYVEKIYELTTKKYIAWLILGSIVVMVLLFYISGGKQ</sequence>
<keyword evidence="6 8" id="KW-0472">Membrane</keyword>
<feature type="transmembrane region" description="Helical" evidence="8">
    <location>
        <begin position="336"/>
        <end position="362"/>
    </location>
</feature>
<feature type="transmembrane region" description="Helical" evidence="8">
    <location>
        <begin position="664"/>
        <end position="682"/>
    </location>
</feature>
<dbReference type="InterPro" id="IPR001516">
    <property type="entry name" value="Proton_antipo_N"/>
</dbReference>
<evidence type="ECO:0000256" key="5">
    <source>
        <dbReference type="ARBA" id="ARBA00023002"/>
    </source>
</evidence>
<feature type="transmembrane region" description="Helical" evidence="8">
    <location>
        <begin position="383"/>
        <end position="408"/>
    </location>
</feature>
<keyword evidence="5" id="KW-0560">Oxidoreductase</keyword>
<evidence type="ECO:0000256" key="3">
    <source>
        <dbReference type="ARBA" id="ARBA00022692"/>
    </source>
</evidence>
<evidence type="ECO:0000313" key="11">
    <source>
        <dbReference type="EMBL" id="PMP70710.1"/>
    </source>
</evidence>
<keyword evidence="3 7" id="KW-0812">Transmembrane</keyword>
<dbReference type="Proteomes" id="UP000242288">
    <property type="component" value="Unassembled WGS sequence"/>
</dbReference>
<feature type="transmembrane region" description="Helical" evidence="8">
    <location>
        <begin position="278"/>
        <end position="300"/>
    </location>
</feature>
<organism evidence="11 12">
    <name type="scientific">Thermodesulfovibrio aggregans</name>
    <dbReference type="NCBI Taxonomy" id="86166"/>
    <lineage>
        <taxon>Bacteria</taxon>
        <taxon>Pseudomonadati</taxon>
        <taxon>Nitrospirota</taxon>
        <taxon>Thermodesulfovibrionia</taxon>
        <taxon>Thermodesulfovibrionales</taxon>
        <taxon>Thermodesulfovibrionaceae</taxon>
        <taxon>Thermodesulfovibrio</taxon>
    </lineage>
</organism>
<proteinExistence type="predicted"/>
<evidence type="ECO:0000256" key="6">
    <source>
        <dbReference type="ARBA" id="ARBA00023136"/>
    </source>
</evidence>
<dbReference type="InterPro" id="IPR052175">
    <property type="entry name" value="ComplexI-like_HydComp"/>
</dbReference>
<comment type="caution">
    <text evidence="11">The sequence shown here is derived from an EMBL/GenBank/DDBJ whole genome shotgun (WGS) entry which is preliminary data.</text>
</comment>
<keyword evidence="2" id="KW-1003">Cell membrane</keyword>
<comment type="subcellular location">
    <subcellularLocation>
        <location evidence="1">Cell membrane</location>
        <topology evidence="1">Multi-pass membrane protein</topology>
    </subcellularLocation>
    <subcellularLocation>
        <location evidence="7">Membrane</location>
        <topology evidence="7">Multi-pass membrane protein</topology>
    </subcellularLocation>
</comment>
<dbReference type="PANTHER" id="PTHR42682:SF3">
    <property type="entry name" value="FORMATE HYDROGENLYASE SUBUNIT 3-RELATED"/>
    <property type="match status" value="1"/>
</dbReference>
<evidence type="ECO:0008006" key="13">
    <source>
        <dbReference type="Google" id="ProtNLM"/>
    </source>
</evidence>
<evidence type="ECO:0000256" key="2">
    <source>
        <dbReference type="ARBA" id="ARBA00022475"/>
    </source>
</evidence>
<name>A0A2J6WK01_9BACT</name>
<accession>A0A2J6WK01</accession>
<feature type="transmembrane region" description="Helical" evidence="8">
    <location>
        <begin position="428"/>
        <end position="453"/>
    </location>
</feature>
<evidence type="ECO:0000256" key="7">
    <source>
        <dbReference type="RuleBase" id="RU000320"/>
    </source>
</evidence>
<dbReference type="Pfam" id="PF00361">
    <property type="entry name" value="Proton_antipo_M"/>
    <property type="match status" value="1"/>
</dbReference>
<keyword evidence="4 8" id="KW-1133">Transmembrane helix</keyword>
<dbReference type="AlphaFoldDB" id="A0A2J6WK01"/>
<feature type="transmembrane region" description="Helical" evidence="8">
    <location>
        <begin position="540"/>
        <end position="560"/>
    </location>
</feature>
<dbReference type="GO" id="GO:0005886">
    <property type="term" value="C:plasma membrane"/>
    <property type="evidence" value="ECO:0007669"/>
    <property type="project" value="UniProtKB-SubCell"/>
</dbReference>
<evidence type="ECO:0000259" key="9">
    <source>
        <dbReference type="Pfam" id="PF00361"/>
    </source>
</evidence>
<feature type="domain" description="NADH:quinone oxidoreductase/Mrp antiporter transmembrane" evidence="9">
    <location>
        <begin position="131"/>
        <end position="423"/>
    </location>
</feature>
<dbReference type="GO" id="GO:0016491">
    <property type="term" value="F:oxidoreductase activity"/>
    <property type="evidence" value="ECO:0007669"/>
    <property type="project" value="UniProtKB-KW"/>
</dbReference>
<feature type="transmembrane region" description="Helical" evidence="8">
    <location>
        <begin position="28"/>
        <end position="47"/>
    </location>
</feature>
<feature type="transmembrane region" description="Helical" evidence="8">
    <location>
        <begin position="6"/>
        <end position="21"/>
    </location>
</feature>
<evidence type="ECO:0000256" key="1">
    <source>
        <dbReference type="ARBA" id="ARBA00004651"/>
    </source>
</evidence>
<evidence type="ECO:0000256" key="4">
    <source>
        <dbReference type="ARBA" id="ARBA00022989"/>
    </source>
</evidence>
<reference evidence="11 12" key="1">
    <citation type="submission" date="2018-01" db="EMBL/GenBank/DDBJ databases">
        <title>Metagenomic assembled genomes from two thermal pools in the Uzon Caldera, Kamchatka, Russia.</title>
        <authorList>
            <person name="Wilkins L."/>
            <person name="Ettinger C."/>
        </authorList>
    </citation>
    <scope>NUCLEOTIDE SEQUENCE [LARGE SCALE GENOMIC DNA]</scope>
    <source>
        <strain evidence="11">ZAV-04</strain>
    </source>
</reference>
<evidence type="ECO:0000259" key="10">
    <source>
        <dbReference type="Pfam" id="PF00662"/>
    </source>
</evidence>
<feature type="transmembrane region" description="Helical" evidence="8">
    <location>
        <begin position="164"/>
        <end position="187"/>
    </location>
</feature>
<dbReference type="Pfam" id="PF00662">
    <property type="entry name" value="Proton_antipo_N"/>
    <property type="match status" value="1"/>
</dbReference>
<gene>
    <name evidence="11" type="ORF">C0186_04705</name>
</gene>
<dbReference type="InterPro" id="IPR001750">
    <property type="entry name" value="ND/Mrp_TM"/>
</dbReference>
<evidence type="ECO:0000256" key="8">
    <source>
        <dbReference type="SAM" id="Phobius"/>
    </source>
</evidence>
<evidence type="ECO:0000313" key="12">
    <source>
        <dbReference type="Proteomes" id="UP000242288"/>
    </source>
</evidence>
<dbReference type="EMBL" id="PNIO01000038">
    <property type="protein sequence ID" value="PMP70710.1"/>
    <property type="molecule type" value="Genomic_DNA"/>
</dbReference>